<organism evidence="1 2">
    <name type="scientific">Polynucleobacter aenigmaticus</name>
    <dbReference type="NCBI Taxonomy" id="1743164"/>
    <lineage>
        <taxon>Bacteria</taxon>
        <taxon>Pseudomonadati</taxon>
        <taxon>Pseudomonadota</taxon>
        <taxon>Betaproteobacteria</taxon>
        <taxon>Burkholderiales</taxon>
        <taxon>Burkholderiaceae</taxon>
        <taxon>Polynucleobacter</taxon>
    </lineage>
</organism>
<evidence type="ECO:0000313" key="1">
    <source>
        <dbReference type="EMBL" id="OWS71462.1"/>
    </source>
</evidence>
<comment type="caution">
    <text evidence="1">The sequence shown here is derived from an EMBL/GenBank/DDBJ whole genome shotgun (WGS) entry which is preliminary data.</text>
</comment>
<reference evidence="1 2" key="1">
    <citation type="submission" date="2017-05" db="EMBL/GenBank/DDBJ databases">
        <title>Polynucleobacter sp. MWH-K35W1 isolated from the permanently anoxic monimolimnion of a meromictic lake.</title>
        <authorList>
            <person name="Hahn M.W."/>
        </authorList>
    </citation>
    <scope>NUCLEOTIDE SEQUENCE [LARGE SCALE GENOMIC DNA]</scope>
    <source>
        <strain evidence="1 2">MWH-K35W1</strain>
    </source>
</reference>
<proteinExistence type="predicted"/>
<gene>
    <name evidence="1" type="ORF">CBI30_06900</name>
</gene>
<keyword evidence="2" id="KW-1185">Reference proteome</keyword>
<evidence type="ECO:0000313" key="2">
    <source>
        <dbReference type="Proteomes" id="UP000198104"/>
    </source>
</evidence>
<protein>
    <submittedName>
        <fullName evidence="1">Uncharacterized protein</fullName>
    </submittedName>
</protein>
<accession>A0A254Q7G9</accession>
<dbReference type="Proteomes" id="UP000198104">
    <property type="component" value="Unassembled WGS sequence"/>
</dbReference>
<dbReference type="AlphaFoldDB" id="A0A254Q7G9"/>
<dbReference type="EMBL" id="NGUO01000010">
    <property type="protein sequence ID" value="OWS71462.1"/>
    <property type="molecule type" value="Genomic_DNA"/>
</dbReference>
<sequence>MTYKPYINPAREDARAIRNEARVAANYEAGIISESTQDMQGLTDAEYCYFLRMGNFMPQVNPPAINIMNGDPSVHDINEMLNNHKKDQDE</sequence>
<name>A0A254Q7G9_9BURK</name>
<dbReference type="RefSeq" id="WP_088527579.1">
    <property type="nucleotide sequence ID" value="NZ_NGUO01000010.1"/>
</dbReference>